<proteinExistence type="predicted"/>
<reference evidence="1" key="1">
    <citation type="submission" date="2006-10" db="EMBL/GenBank/DDBJ databases">
        <authorList>
            <person name="Amadeo P."/>
            <person name="Zhao Q."/>
            <person name="Wortman J."/>
            <person name="Fraser-Liggett C."/>
            <person name="Carlton J."/>
        </authorList>
    </citation>
    <scope>NUCLEOTIDE SEQUENCE</scope>
    <source>
        <strain evidence="1">G3</strain>
    </source>
</reference>
<dbReference type="InParanoid" id="A2F028"/>
<dbReference type="VEuPathDB" id="TrichDB:TVAGG3_0373830"/>
<sequence length="186" mass="21999">MEDIPPRKPHRLERGDHMITTERVATYDKMARNLHHPSYRNDFTKHYDDLFRLNLKFHDLNYPAPPPEIRTRKYKTIDPMTGTMSTTLLSSRVTNSETRKKSKYMSTKRLGSPKKQITSFREKFIEDLKRDEGKPFADQERIIAELVRSLLKEGVEMETIQNAFEDVRIDFIVHQDTSELEIVLNF</sequence>
<dbReference type="EMBL" id="DS113558">
    <property type="protein sequence ID" value="EAY01730.1"/>
    <property type="molecule type" value="Genomic_DNA"/>
</dbReference>
<organism evidence="1 2">
    <name type="scientific">Trichomonas vaginalis (strain ATCC PRA-98 / G3)</name>
    <dbReference type="NCBI Taxonomy" id="412133"/>
    <lineage>
        <taxon>Eukaryota</taxon>
        <taxon>Metamonada</taxon>
        <taxon>Parabasalia</taxon>
        <taxon>Trichomonadida</taxon>
        <taxon>Trichomonadidae</taxon>
        <taxon>Trichomonas</taxon>
    </lineage>
</organism>
<evidence type="ECO:0000313" key="2">
    <source>
        <dbReference type="Proteomes" id="UP000001542"/>
    </source>
</evidence>
<dbReference type="AlphaFoldDB" id="A2F028"/>
<dbReference type="VEuPathDB" id="TrichDB:TVAG_108870"/>
<dbReference type="RefSeq" id="XP_001314288.1">
    <property type="nucleotide sequence ID" value="XM_001314270.1"/>
</dbReference>
<dbReference type="KEGG" id="tva:4759558"/>
<dbReference type="OrthoDB" id="10507890at2759"/>
<keyword evidence="2" id="KW-1185">Reference proteome</keyword>
<accession>A2F028</accession>
<dbReference type="SMR" id="A2F028"/>
<gene>
    <name evidence="1" type="ORF">TVAG_108870</name>
</gene>
<protein>
    <submittedName>
        <fullName evidence="1">Uncharacterized protein</fullName>
    </submittedName>
</protein>
<evidence type="ECO:0000313" key="1">
    <source>
        <dbReference type="EMBL" id="EAY01730.1"/>
    </source>
</evidence>
<dbReference type="Proteomes" id="UP000001542">
    <property type="component" value="Unassembled WGS sequence"/>
</dbReference>
<reference evidence="1" key="2">
    <citation type="journal article" date="2007" name="Science">
        <title>Draft genome sequence of the sexually transmitted pathogen Trichomonas vaginalis.</title>
        <authorList>
            <person name="Carlton J.M."/>
            <person name="Hirt R.P."/>
            <person name="Silva J.C."/>
            <person name="Delcher A.L."/>
            <person name="Schatz M."/>
            <person name="Zhao Q."/>
            <person name="Wortman J.R."/>
            <person name="Bidwell S.L."/>
            <person name="Alsmark U.C.M."/>
            <person name="Besteiro S."/>
            <person name="Sicheritz-Ponten T."/>
            <person name="Noel C.J."/>
            <person name="Dacks J.B."/>
            <person name="Foster P.G."/>
            <person name="Simillion C."/>
            <person name="Van de Peer Y."/>
            <person name="Miranda-Saavedra D."/>
            <person name="Barton G.J."/>
            <person name="Westrop G.D."/>
            <person name="Mueller S."/>
            <person name="Dessi D."/>
            <person name="Fiori P.L."/>
            <person name="Ren Q."/>
            <person name="Paulsen I."/>
            <person name="Zhang H."/>
            <person name="Bastida-Corcuera F.D."/>
            <person name="Simoes-Barbosa A."/>
            <person name="Brown M.T."/>
            <person name="Hayes R.D."/>
            <person name="Mukherjee M."/>
            <person name="Okumura C.Y."/>
            <person name="Schneider R."/>
            <person name="Smith A.J."/>
            <person name="Vanacova S."/>
            <person name="Villalvazo M."/>
            <person name="Haas B.J."/>
            <person name="Pertea M."/>
            <person name="Feldblyum T.V."/>
            <person name="Utterback T.R."/>
            <person name="Shu C.L."/>
            <person name="Osoegawa K."/>
            <person name="de Jong P.J."/>
            <person name="Hrdy I."/>
            <person name="Horvathova L."/>
            <person name="Zubacova Z."/>
            <person name="Dolezal P."/>
            <person name="Malik S.B."/>
            <person name="Logsdon J.M. Jr."/>
            <person name="Henze K."/>
            <person name="Gupta A."/>
            <person name="Wang C.C."/>
            <person name="Dunne R.L."/>
            <person name="Upcroft J.A."/>
            <person name="Upcroft P."/>
            <person name="White O."/>
            <person name="Salzberg S.L."/>
            <person name="Tang P."/>
            <person name="Chiu C.-H."/>
            <person name="Lee Y.-S."/>
            <person name="Embley T.M."/>
            <person name="Coombs G.H."/>
            <person name="Mottram J.C."/>
            <person name="Tachezy J."/>
            <person name="Fraser-Liggett C.M."/>
            <person name="Johnson P.J."/>
        </authorList>
    </citation>
    <scope>NUCLEOTIDE SEQUENCE [LARGE SCALE GENOMIC DNA]</scope>
    <source>
        <strain evidence="1">G3</strain>
    </source>
</reference>
<name>A2F028_TRIV3</name>